<comment type="caution">
    <text evidence="7">The sequence shown here is derived from an EMBL/GenBank/DDBJ whole genome shotgun (WGS) entry which is preliminary data.</text>
</comment>
<proteinExistence type="inferred from homology"/>
<evidence type="ECO:0000313" key="8">
    <source>
        <dbReference type="Proteomes" id="UP000601435"/>
    </source>
</evidence>
<evidence type="ECO:0000256" key="2">
    <source>
        <dbReference type="ARBA" id="ARBA00023002"/>
    </source>
</evidence>
<dbReference type="InterPro" id="IPR015815">
    <property type="entry name" value="HIBADH-related"/>
</dbReference>
<dbReference type="InterPro" id="IPR006115">
    <property type="entry name" value="6PGDH_NADP-bd"/>
</dbReference>
<dbReference type="InterPro" id="IPR029154">
    <property type="entry name" value="HIBADH-like_NADP-bd"/>
</dbReference>
<dbReference type="Proteomes" id="UP000601435">
    <property type="component" value="Unassembled WGS sequence"/>
</dbReference>
<dbReference type="PANTHER" id="PTHR43060">
    <property type="entry name" value="3-HYDROXYISOBUTYRATE DEHYDROGENASE-LIKE 1, MITOCHONDRIAL-RELATED"/>
    <property type="match status" value="1"/>
</dbReference>
<feature type="domain" description="6-phosphogluconate dehydrogenase NADP-binding" evidence="5">
    <location>
        <begin position="10"/>
        <end position="176"/>
    </location>
</feature>
<dbReference type="Pfam" id="PF14833">
    <property type="entry name" value="NAD_binding_11"/>
    <property type="match status" value="1"/>
</dbReference>
<dbReference type="PROSITE" id="PS00895">
    <property type="entry name" value="3_HYDROXYISOBUT_DH"/>
    <property type="match status" value="1"/>
</dbReference>
<protein>
    <recommendedName>
        <fullName evidence="9">Oxidoreductase</fullName>
    </recommendedName>
</protein>
<gene>
    <name evidence="7" type="ORF">SNEC2469_LOCUS9791</name>
</gene>
<dbReference type="PANTHER" id="PTHR43060:SF15">
    <property type="entry name" value="3-HYDROXYISOBUTYRATE DEHYDROGENASE-LIKE 1, MITOCHONDRIAL-RELATED"/>
    <property type="match status" value="1"/>
</dbReference>
<feature type="active site" evidence="4">
    <location>
        <position position="185"/>
    </location>
</feature>
<evidence type="ECO:0000256" key="1">
    <source>
        <dbReference type="ARBA" id="ARBA00009080"/>
    </source>
</evidence>
<comment type="similarity">
    <text evidence="1">Belongs to the HIBADH-related family.</text>
</comment>
<dbReference type="PIRSF" id="PIRSF000103">
    <property type="entry name" value="HIBADH"/>
    <property type="match status" value="1"/>
</dbReference>
<dbReference type="InterPro" id="IPR008927">
    <property type="entry name" value="6-PGluconate_DH-like_C_sf"/>
</dbReference>
<keyword evidence="3" id="KW-0520">NAD</keyword>
<dbReference type="SUPFAM" id="SSF51735">
    <property type="entry name" value="NAD(P)-binding Rossmann-fold domains"/>
    <property type="match status" value="1"/>
</dbReference>
<evidence type="ECO:0000256" key="4">
    <source>
        <dbReference type="PIRSR" id="PIRSR000103-1"/>
    </source>
</evidence>
<dbReference type="GO" id="GO:0051287">
    <property type="term" value="F:NAD binding"/>
    <property type="evidence" value="ECO:0007669"/>
    <property type="project" value="InterPro"/>
</dbReference>
<keyword evidence="2" id="KW-0560">Oxidoreductase</keyword>
<evidence type="ECO:0008006" key="9">
    <source>
        <dbReference type="Google" id="ProtNLM"/>
    </source>
</evidence>
<dbReference type="GO" id="GO:0050661">
    <property type="term" value="F:NADP binding"/>
    <property type="evidence" value="ECO:0007669"/>
    <property type="project" value="InterPro"/>
</dbReference>
<dbReference type="AlphaFoldDB" id="A0A812Q3N6"/>
<evidence type="ECO:0000259" key="6">
    <source>
        <dbReference type="Pfam" id="PF14833"/>
    </source>
</evidence>
<evidence type="ECO:0000313" key="7">
    <source>
        <dbReference type="EMBL" id="CAE7366852.1"/>
    </source>
</evidence>
<reference evidence="7" key="1">
    <citation type="submission" date="2021-02" db="EMBL/GenBank/DDBJ databases">
        <authorList>
            <person name="Dougan E. K."/>
            <person name="Rhodes N."/>
            <person name="Thang M."/>
            <person name="Chan C."/>
        </authorList>
    </citation>
    <scope>NUCLEOTIDE SEQUENCE</scope>
</reference>
<dbReference type="Gene3D" id="3.40.50.720">
    <property type="entry name" value="NAD(P)-binding Rossmann-like Domain"/>
    <property type="match status" value="1"/>
</dbReference>
<evidence type="ECO:0000256" key="3">
    <source>
        <dbReference type="ARBA" id="ARBA00023027"/>
    </source>
</evidence>
<dbReference type="SUPFAM" id="SSF48179">
    <property type="entry name" value="6-phosphogluconate dehydrogenase C-terminal domain-like"/>
    <property type="match status" value="1"/>
</dbReference>
<dbReference type="OrthoDB" id="435038at2759"/>
<dbReference type="GO" id="GO:0016491">
    <property type="term" value="F:oxidoreductase activity"/>
    <property type="evidence" value="ECO:0007669"/>
    <property type="project" value="UniProtKB-KW"/>
</dbReference>
<dbReference type="EMBL" id="CAJNJA010015696">
    <property type="protein sequence ID" value="CAE7366852.1"/>
    <property type="molecule type" value="Genomic_DNA"/>
</dbReference>
<dbReference type="InterPro" id="IPR013328">
    <property type="entry name" value="6PGD_dom2"/>
</dbReference>
<dbReference type="InterPro" id="IPR002204">
    <property type="entry name" value="3-OH-isobutyrate_DH-rel_CS"/>
</dbReference>
<sequence length="302" mass="32091">MSSNLVHEETVAFIGLGVMGYPMAGHLARHGYRVTVFNRDASKAERWHGQYQAEVDHSLETASSPAAAAEDADVVFMCVGNDDDVRSISYGDTGVLAGMSPGSVLVDHTTASQELALELADRAGQLDIGFLDAPVSGGQAGAENGALTIMVGGLAEDFTRCQPLFNTYAKKTALLGPTGAGQLTKMVNQICIAGILQGLAEGVHFAQRADLDVEQVVDVISAGAAQSWQMDNRAATMARDEFDFGFAVNWMRKDLGIALRTGDGLGARMPLTALVDQFYADVQALGGGRWDTSSLLRRFTQD</sequence>
<organism evidence="7 8">
    <name type="scientific">Symbiodinium necroappetens</name>
    <dbReference type="NCBI Taxonomy" id="1628268"/>
    <lineage>
        <taxon>Eukaryota</taxon>
        <taxon>Sar</taxon>
        <taxon>Alveolata</taxon>
        <taxon>Dinophyceae</taxon>
        <taxon>Suessiales</taxon>
        <taxon>Symbiodiniaceae</taxon>
        <taxon>Symbiodinium</taxon>
    </lineage>
</organism>
<keyword evidence="8" id="KW-1185">Reference proteome</keyword>
<accession>A0A812Q3N6</accession>
<feature type="domain" description="3-hydroxyisobutyrate dehydrogenase-like NAD-binding" evidence="6">
    <location>
        <begin position="179"/>
        <end position="297"/>
    </location>
</feature>
<dbReference type="InterPro" id="IPR036291">
    <property type="entry name" value="NAD(P)-bd_dom_sf"/>
</dbReference>
<dbReference type="Gene3D" id="1.10.1040.10">
    <property type="entry name" value="N-(1-d-carboxylethyl)-l-norvaline Dehydrogenase, domain 2"/>
    <property type="match status" value="1"/>
</dbReference>
<dbReference type="Pfam" id="PF03446">
    <property type="entry name" value="NAD_binding_2"/>
    <property type="match status" value="1"/>
</dbReference>
<evidence type="ECO:0000259" key="5">
    <source>
        <dbReference type="Pfam" id="PF03446"/>
    </source>
</evidence>
<name>A0A812Q3N6_9DINO</name>